<feature type="compositionally biased region" description="Low complexity" evidence="1">
    <location>
        <begin position="76"/>
        <end position="99"/>
    </location>
</feature>
<gene>
    <name evidence="3" type="ORF">B0A48_09094</name>
</gene>
<dbReference type="AlphaFoldDB" id="A0A1V8T1P1"/>
<feature type="compositionally biased region" description="Basic residues" evidence="1">
    <location>
        <begin position="25"/>
        <end position="35"/>
    </location>
</feature>
<accession>A0A1V8T1P1</accession>
<dbReference type="Proteomes" id="UP000192596">
    <property type="component" value="Unassembled WGS sequence"/>
</dbReference>
<comment type="caution">
    <text evidence="3">The sequence shown here is derived from an EMBL/GenBank/DDBJ whole genome shotgun (WGS) entry which is preliminary data.</text>
</comment>
<name>A0A1V8T1P1_9PEZI</name>
<keyword evidence="2" id="KW-0812">Transmembrane</keyword>
<feature type="transmembrane region" description="Helical" evidence="2">
    <location>
        <begin position="126"/>
        <end position="156"/>
    </location>
</feature>
<feature type="region of interest" description="Disordered" evidence="1">
    <location>
        <begin position="1"/>
        <end position="110"/>
    </location>
</feature>
<evidence type="ECO:0000313" key="4">
    <source>
        <dbReference type="Proteomes" id="UP000192596"/>
    </source>
</evidence>
<keyword evidence="4" id="KW-1185">Reference proteome</keyword>
<feature type="compositionally biased region" description="Polar residues" evidence="1">
    <location>
        <begin position="1"/>
        <end position="10"/>
    </location>
</feature>
<proteinExistence type="predicted"/>
<dbReference type="InParanoid" id="A0A1V8T1P1"/>
<evidence type="ECO:0000256" key="2">
    <source>
        <dbReference type="SAM" id="Phobius"/>
    </source>
</evidence>
<organism evidence="3 4">
    <name type="scientific">Cryoendolithus antarcticus</name>
    <dbReference type="NCBI Taxonomy" id="1507870"/>
    <lineage>
        <taxon>Eukaryota</taxon>
        <taxon>Fungi</taxon>
        <taxon>Dikarya</taxon>
        <taxon>Ascomycota</taxon>
        <taxon>Pezizomycotina</taxon>
        <taxon>Dothideomycetes</taxon>
        <taxon>Dothideomycetidae</taxon>
        <taxon>Cladosporiales</taxon>
        <taxon>Cladosporiaceae</taxon>
        <taxon>Cryoendolithus</taxon>
    </lineage>
</organism>
<keyword evidence="2" id="KW-0472">Membrane</keyword>
<evidence type="ECO:0000256" key="1">
    <source>
        <dbReference type="SAM" id="MobiDB-lite"/>
    </source>
</evidence>
<sequence length="317" mass="33756">MAATTPQMGVSNPMVIASTDDNPKKRMNPARRKALRAQSGLDTLTDLKPSMTSTPALVSRTYSSPSVMKTTPAKPTTQISTASAGQTTSTTPAARPTTTIPMNAQKPQPRRAMSIPFERSHSNRGALALTAPALVTGGLIGCVAGAAVMMAVSVWYDFGGVKAAITAAKAARLCVDTLTDEIIASLSAGTYSTDEAIDMLRRTTLAYASAIPDGPPLVERVFREVHTIRQSRGPEVDRILASAYDELQIAGSKGAGASEMRPIVLKHLNKLSGFANRTLRDVETRNPRLKAAPAKTQDRIPTVRNNITIRHKQAVTP</sequence>
<reference evidence="4" key="1">
    <citation type="submission" date="2017-03" db="EMBL/GenBank/DDBJ databases">
        <title>Genomes of endolithic fungi from Antarctica.</title>
        <authorList>
            <person name="Coleine C."/>
            <person name="Masonjones S."/>
            <person name="Stajich J.E."/>
        </authorList>
    </citation>
    <scope>NUCLEOTIDE SEQUENCE [LARGE SCALE GENOMIC DNA]</scope>
    <source>
        <strain evidence="4">CCFEE 5527</strain>
    </source>
</reference>
<dbReference type="STRING" id="1507870.A0A1V8T1P1"/>
<protein>
    <submittedName>
        <fullName evidence="3">Uncharacterized protein</fullName>
    </submittedName>
</protein>
<keyword evidence="2" id="KW-1133">Transmembrane helix</keyword>
<dbReference type="EMBL" id="NAJO01000019">
    <property type="protein sequence ID" value="OQO05326.1"/>
    <property type="molecule type" value="Genomic_DNA"/>
</dbReference>
<evidence type="ECO:0000313" key="3">
    <source>
        <dbReference type="EMBL" id="OQO05326.1"/>
    </source>
</evidence>
<feature type="compositionally biased region" description="Polar residues" evidence="1">
    <location>
        <begin position="50"/>
        <end position="75"/>
    </location>
</feature>
<dbReference type="OrthoDB" id="3883941at2759"/>